<sequence>MYNGITADFFGIRTSQSELQTTSSRFTVQTETDLERDLLRVGGEVASEESLRFDDDSSVAPPCAVMSMSSSVRLRLTGTLISSSPSTFCFFAVRRVDTTGAILRGSASRYDVTCITGVCDSESFEWLFLKTLKLGAPSSEFVKAWPSTSLAEKGPADLDRNIETIFPLLSTFFPLTGSTSSSAVTSMS</sequence>
<proteinExistence type="predicted"/>
<protein>
    <submittedName>
        <fullName evidence="1">Uncharacterized protein</fullName>
    </submittedName>
</protein>
<accession>A0A1D1UWB8</accession>
<dbReference type="AlphaFoldDB" id="A0A1D1UWB8"/>
<dbReference type="EMBL" id="BDGG01000002">
    <property type="protein sequence ID" value="GAU93946.1"/>
    <property type="molecule type" value="Genomic_DNA"/>
</dbReference>
<name>A0A1D1UWB8_RAMVA</name>
<organism evidence="1 2">
    <name type="scientific">Ramazzottius varieornatus</name>
    <name type="common">Water bear</name>
    <name type="synonym">Tardigrade</name>
    <dbReference type="NCBI Taxonomy" id="947166"/>
    <lineage>
        <taxon>Eukaryota</taxon>
        <taxon>Metazoa</taxon>
        <taxon>Ecdysozoa</taxon>
        <taxon>Tardigrada</taxon>
        <taxon>Eutardigrada</taxon>
        <taxon>Parachela</taxon>
        <taxon>Hypsibioidea</taxon>
        <taxon>Ramazzottiidae</taxon>
        <taxon>Ramazzottius</taxon>
    </lineage>
</organism>
<comment type="caution">
    <text evidence="1">The sequence shown here is derived from an EMBL/GenBank/DDBJ whole genome shotgun (WGS) entry which is preliminary data.</text>
</comment>
<evidence type="ECO:0000313" key="2">
    <source>
        <dbReference type="Proteomes" id="UP000186922"/>
    </source>
</evidence>
<reference evidence="1 2" key="1">
    <citation type="journal article" date="2016" name="Nat. Commun.">
        <title>Extremotolerant tardigrade genome and improved radiotolerance of human cultured cells by tardigrade-unique protein.</title>
        <authorList>
            <person name="Hashimoto T."/>
            <person name="Horikawa D.D."/>
            <person name="Saito Y."/>
            <person name="Kuwahara H."/>
            <person name="Kozuka-Hata H."/>
            <person name="Shin-I T."/>
            <person name="Minakuchi Y."/>
            <person name="Ohishi K."/>
            <person name="Motoyama A."/>
            <person name="Aizu T."/>
            <person name="Enomoto A."/>
            <person name="Kondo K."/>
            <person name="Tanaka S."/>
            <person name="Hara Y."/>
            <person name="Koshikawa S."/>
            <person name="Sagara H."/>
            <person name="Miura T."/>
            <person name="Yokobori S."/>
            <person name="Miyagawa K."/>
            <person name="Suzuki Y."/>
            <person name="Kubo T."/>
            <person name="Oyama M."/>
            <person name="Kohara Y."/>
            <person name="Fujiyama A."/>
            <person name="Arakawa K."/>
            <person name="Katayama T."/>
            <person name="Toyoda A."/>
            <person name="Kunieda T."/>
        </authorList>
    </citation>
    <scope>NUCLEOTIDE SEQUENCE [LARGE SCALE GENOMIC DNA]</scope>
    <source>
        <strain evidence="1 2">YOKOZUNA-1</strain>
    </source>
</reference>
<gene>
    <name evidence="1" type="primary">RvY_05800</name>
    <name evidence="1" type="synonym">RvY_05800.1</name>
    <name evidence="1" type="ORF">RvY_05800-1</name>
</gene>
<evidence type="ECO:0000313" key="1">
    <source>
        <dbReference type="EMBL" id="GAU93946.1"/>
    </source>
</evidence>
<keyword evidence="2" id="KW-1185">Reference proteome</keyword>
<dbReference type="Proteomes" id="UP000186922">
    <property type="component" value="Unassembled WGS sequence"/>
</dbReference>